<proteinExistence type="predicted"/>
<dbReference type="PANTHER" id="PTHR35848">
    <property type="entry name" value="OXALATE-BINDING PROTEIN"/>
    <property type="match status" value="1"/>
</dbReference>
<dbReference type="PANTHER" id="PTHR35848:SF6">
    <property type="entry name" value="CUPIN TYPE-2 DOMAIN-CONTAINING PROTEIN"/>
    <property type="match status" value="1"/>
</dbReference>
<keyword evidence="1" id="KW-0479">Metal-binding</keyword>
<name>A0A0F9RQ85_9ZZZZ</name>
<dbReference type="InterPro" id="IPR013096">
    <property type="entry name" value="Cupin_2"/>
</dbReference>
<organism evidence="3">
    <name type="scientific">marine sediment metagenome</name>
    <dbReference type="NCBI Taxonomy" id="412755"/>
    <lineage>
        <taxon>unclassified sequences</taxon>
        <taxon>metagenomes</taxon>
        <taxon>ecological metagenomes</taxon>
    </lineage>
</organism>
<dbReference type="InterPro" id="IPR014710">
    <property type="entry name" value="RmlC-like_jellyroll"/>
</dbReference>
<dbReference type="GO" id="GO:0046872">
    <property type="term" value="F:metal ion binding"/>
    <property type="evidence" value="ECO:0007669"/>
    <property type="project" value="UniProtKB-KW"/>
</dbReference>
<dbReference type="Pfam" id="PF07883">
    <property type="entry name" value="Cupin_2"/>
    <property type="match status" value="1"/>
</dbReference>
<sequence>MIKKKSEDVVEKQAILTDGTEVKDVSVRWLIDNKSGAKNFAMRQFKIETGGMVPLHNHPEDHEIYVLAGKGKFSDGEGKEEKAEKGDVIYIPPNEKHSIDNLGKDNFVFICIVPYLKK</sequence>
<evidence type="ECO:0000259" key="2">
    <source>
        <dbReference type="Pfam" id="PF07883"/>
    </source>
</evidence>
<evidence type="ECO:0000313" key="3">
    <source>
        <dbReference type="EMBL" id="KKN58650.1"/>
    </source>
</evidence>
<dbReference type="Gene3D" id="2.60.120.10">
    <property type="entry name" value="Jelly Rolls"/>
    <property type="match status" value="1"/>
</dbReference>
<reference evidence="3" key="1">
    <citation type="journal article" date="2015" name="Nature">
        <title>Complex archaea that bridge the gap between prokaryotes and eukaryotes.</title>
        <authorList>
            <person name="Spang A."/>
            <person name="Saw J.H."/>
            <person name="Jorgensen S.L."/>
            <person name="Zaremba-Niedzwiedzka K."/>
            <person name="Martijn J."/>
            <person name="Lind A.E."/>
            <person name="van Eijk R."/>
            <person name="Schleper C."/>
            <person name="Guy L."/>
            <person name="Ettema T.J."/>
        </authorList>
    </citation>
    <scope>NUCLEOTIDE SEQUENCE</scope>
</reference>
<dbReference type="InterPro" id="IPR051610">
    <property type="entry name" value="GPI/OXD"/>
</dbReference>
<dbReference type="InterPro" id="IPR011051">
    <property type="entry name" value="RmlC_Cupin_sf"/>
</dbReference>
<evidence type="ECO:0000256" key="1">
    <source>
        <dbReference type="ARBA" id="ARBA00022723"/>
    </source>
</evidence>
<feature type="domain" description="Cupin type-2" evidence="2">
    <location>
        <begin position="45"/>
        <end position="113"/>
    </location>
</feature>
<gene>
    <name evidence="3" type="ORF">LCGC14_0550170</name>
</gene>
<dbReference type="AlphaFoldDB" id="A0A0F9RQ85"/>
<dbReference type="EMBL" id="LAZR01000753">
    <property type="protein sequence ID" value="KKN58650.1"/>
    <property type="molecule type" value="Genomic_DNA"/>
</dbReference>
<accession>A0A0F9RQ85</accession>
<comment type="caution">
    <text evidence="3">The sequence shown here is derived from an EMBL/GenBank/DDBJ whole genome shotgun (WGS) entry which is preliminary data.</text>
</comment>
<dbReference type="CDD" id="cd02222">
    <property type="entry name" value="cupin_TM1459-like"/>
    <property type="match status" value="1"/>
</dbReference>
<protein>
    <recommendedName>
        <fullName evidence="2">Cupin type-2 domain-containing protein</fullName>
    </recommendedName>
</protein>
<dbReference type="SUPFAM" id="SSF51182">
    <property type="entry name" value="RmlC-like cupins"/>
    <property type="match status" value="1"/>
</dbReference>